<dbReference type="OrthoDB" id="3390413at2"/>
<evidence type="ECO:0000256" key="1">
    <source>
        <dbReference type="SAM" id="Phobius"/>
    </source>
</evidence>
<proteinExistence type="predicted"/>
<feature type="transmembrane region" description="Helical" evidence="1">
    <location>
        <begin position="125"/>
        <end position="148"/>
    </location>
</feature>
<protein>
    <submittedName>
        <fullName evidence="2">Uncharacterized protein</fullName>
    </submittedName>
</protein>
<organism evidence="2 3">
    <name type="scientific">Micromonospora lupini str. Lupac 08</name>
    <dbReference type="NCBI Taxonomy" id="1150864"/>
    <lineage>
        <taxon>Bacteria</taxon>
        <taxon>Bacillati</taxon>
        <taxon>Actinomycetota</taxon>
        <taxon>Actinomycetes</taxon>
        <taxon>Micromonosporales</taxon>
        <taxon>Micromonosporaceae</taxon>
        <taxon>Micromonospora</taxon>
    </lineage>
</organism>
<dbReference type="Proteomes" id="UP000003448">
    <property type="component" value="Unassembled WGS sequence"/>
</dbReference>
<sequence length="150" mass="16431">MADEVDVILQMWLSRWEQIRQSENQRTATTNIIIVVVSALLGLIASKGLKPVMLPAAITVTVLGAYGGVLSAKYYERFRFHLAEAAALRQRLNERFAALDLEAMQAAVYTNQAAAFPRLIRIPLYGLWVTLHGIVAIAGLILTGAVIANL</sequence>
<keyword evidence="1" id="KW-1133">Transmembrane helix</keyword>
<gene>
    <name evidence="2" type="ORF">MILUP08_40484</name>
</gene>
<evidence type="ECO:0000313" key="2">
    <source>
        <dbReference type="EMBL" id="CCH15576.1"/>
    </source>
</evidence>
<evidence type="ECO:0000313" key="3">
    <source>
        <dbReference type="Proteomes" id="UP000003448"/>
    </source>
</evidence>
<keyword evidence="1" id="KW-0472">Membrane</keyword>
<feature type="transmembrane region" description="Helical" evidence="1">
    <location>
        <begin position="52"/>
        <end position="72"/>
    </location>
</feature>
<accession>I0KVH9</accession>
<name>I0KVH9_9ACTN</name>
<dbReference type="RefSeq" id="WP_007454791.1">
    <property type="nucleotide sequence ID" value="NZ_HF570108.1"/>
</dbReference>
<keyword evidence="3" id="KW-1185">Reference proteome</keyword>
<dbReference type="eggNOG" id="ENOG50339GA">
    <property type="taxonomic scope" value="Bacteria"/>
</dbReference>
<comment type="caution">
    <text evidence="2">The sequence shown here is derived from an EMBL/GenBank/DDBJ whole genome shotgun (WGS) entry which is preliminary data.</text>
</comment>
<dbReference type="STRING" id="1150864.MILUP08_40484"/>
<reference evidence="3" key="1">
    <citation type="journal article" date="2012" name="J. Bacteriol.">
        <title>Genome Sequence of Micromonospora lupini Lupac 08, Isolated from Root Nodules of Lupinus angustifolius.</title>
        <authorList>
            <person name="Alonso-Vega P."/>
            <person name="Normand P."/>
            <person name="Bacigalupe R."/>
            <person name="Pujic P."/>
            <person name="Lajus A."/>
            <person name="Vallenet D."/>
            <person name="Carro L."/>
            <person name="Coll P."/>
            <person name="Trujillo M.E."/>
        </authorList>
    </citation>
    <scope>NUCLEOTIDE SEQUENCE [LARGE SCALE GENOMIC DNA]</scope>
    <source>
        <strain evidence="3">Lupac 08</strain>
    </source>
</reference>
<dbReference type="EMBL" id="CAIE01000006">
    <property type="protein sequence ID" value="CCH15576.1"/>
    <property type="molecule type" value="Genomic_DNA"/>
</dbReference>
<dbReference type="AlphaFoldDB" id="I0KVH9"/>
<feature type="transmembrane region" description="Helical" evidence="1">
    <location>
        <begin position="28"/>
        <end position="46"/>
    </location>
</feature>
<keyword evidence="1" id="KW-0812">Transmembrane</keyword>